<dbReference type="InterPro" id="IPR039421">
    <property type="entry name" value="Type_1_exporter"/>
</dbReference>
<keyword evidence="6" id="KW-0645">Protease</keyword>
<dbReference type="AlphaFoldDB" id="A0A9X5BC81"/>
<evidence type="ECO:0000256" key="3">
    <source>
        <dbReference type="ARBA" id="ARBA00022475"/>
    </source>
</evidence>
<dbReference type="Gene3D" id="3.40.50.300">
    <property type="entry name" value="P-loop containing nucleotide triphosphate hydrolases"/>
    <property type="match status" value="1"/>
</dbReference>
<feature type="domain" description="ABC transporter" evidence="11">
    <location>
        <begin position="360"/>
        <end position="589"/>
    </location>
</feature>
<feature type="transmembrane region" description="Helical" evidence="10">
    <location>
        <begin position="61"/>
        <end position="89"/>
    </location>
</feature>
<evidence type="ECO:0000256" key="9">
    <source>
        <dbReference type="ARBA" id="ARBA00023136"/>
    </source>
</evidence>
<evidence type="ECO:0000256" key="7">
    <source>
        <dbReference type="ARBA" id="ARBA00022840"/>
    </source>
</evidence>
<reference evidence="13" key="1">
    <citation type="submission" date="2018-09" db="EMBL/GenBank/DDBJ databases">
        <title>Murine metabolic-syndrome-specific gut microbial biobank.</title>
        <authorList>
            <person name="Liu C."/>
        </authorList>
    </citation>
    <scope>NUCLEOTIDE SEQUENCE</scope>
    <source>
        <strain evidence="13">D42-62</strain>
    </source>
</reference>
<feature type="transmembrane region" description="Helical" evidence="10">
    <location>
        <begin position="151"/>
        <end position="172"/>
    </location>
</feature>
<keyword evidence="7 13" id="KW-0067">ATP-binding</keyword>
<evidence type="ECO:0000313" key="13">
    <source>
        <dbReference type="EMBL" id="NBJ91321.1"/>
    </source>
</evidence>
<keyword evidence="4 10" id="KW-0812">Transmembrane</keyword>
<dbReference type="InterPro" id="IPR036640">
    <property type="entry name" value="ABC1_TM_sf"/>
</dbReference>
<dbReference type="PROSITE" id="PS50893">
    <property type="entry name" value="ABC_TRANSPORTER_2"/>
    <property type="match status" value="1"/>
</dbReference>
<dbReference type="GO" id="GO:0005886">
    <property type="term" value="C:plasma membrane"/>
    <property type="evidence" value="ECO:0007669"/>
    <property type="project" value="UniProtKB-SubCell"/>
</dbReference>
<dbReference type="InterPro" id="IPR003593">
    <property type="entry name" value="AAA+_ATPase"/>
</dbReference>
<dbReference type="GO" id="GO:0016887">
    <property type="term" value="F:ATP hydrolysis activity"/>
    <property type="evidence" value="ECO:0007669"/>
    <property type="project" value="InterPro"/>
</dbReference>
<evidence type="ECO:0000256" key="1">
    <source>
        <dbReference type="ARBA" id="ARBA00004651"/>
    </source>
</evidence>
<feature type="transmembrane region" description="Helical" evidence="10">
    <location>
        <begin position="20"/>
        <end position="41"/>
    </location>
</feature>
<name>A0A9X5BC81_9FIRM</name>
<gene>
    <name evidence="13" type="ORF">D5281_01655</name>
</gene>
<evidence type="ECO:0000256" key="6">
    <source>
        <dbReference type="ARBA" id="ARBA00022807"/>
    </source>
</evidence>
<keyword evidence="14" id="KW-1185">Reference proteome</keyword>
<keyword evidence="2" id="KW-0813">Transport</keyword>
<dbReference type="GO" id="GO:0034040">
    <property type="term" value="F:ATPase-coupled lipid transmembrane transporter activity"/>
    <property type="evidence" value="ECO:0007669"/>
    <property type="project" value="TreeGrafter"/>
</dbReference>
<dbReference type="Proteomes" id="UP001154420">
    <property type="component" value="Unassembled WGS sequence"/>
</dbReference>
<dbReference type="EMBL" id="QZDT01000001">
    <property type="protein sequence ID" value="NBJ91321.1"/>
    <property type="molecule type" value="Genomic_DNA"/>
</dbReference>
<keyword evidence="9 10" id="KW-0472">Membrane</keyword>
<dbReference type="InterPro" id="IPR011527">
    <property type="entry name" value="ABC1_TM_dom"/>
</dbReference>
<dbReference type="PROSITE" id="PS50929">
    <property type="entry name" value="ABC_TM1F"/>
    <property type="match status" value="1"/>
</dbReference>
<dbReference type="InterPro" id="IPR017871">
    <property type="entry name" value="ABC_transporter-like_CS"/>
</dbReference>
<dbReference type="PANTHER" id="PTHR24221">
    <property type="entry name" value="ATP-BINDING CASSETTE SUB-FAMILY B"/>
    <property type="match status" value="1"/>
</dbReference>
<comment type="subcellular location">
    <subcellularLocation>
        <location evidence="1">Cell membrane</location>
        <topology evidence="1">Multi-pass membrane protein</topology>
    </subcellularLocation>
</comment>
<sequence>MKGFIGQVNYIFSKEQKIRFFFLLVAIVITTFLELLSVTAVMPLVNVMMDPQIIMRTDYLWWAYCTFGFQNTNQFLAFLGGILIVVYILKNICVSVMYQLQYKFTFSNQKKLASKMMGCYMKQPYYFHLSHSSAELIRSINTDVAMMFQGVLSILQLIAEVLVCIVLGVFLIVKDKSITIGVCLFMIIFLVFFAKKFKRYLARIGEEDRMYSAGIVKWLQQSFGGMKETKILGREGFFLNRFNSEYQNWAEREQIYRYLQVAPRPIMEAVCITALMTVVIVKLLNGTNSSYFITTISVFAIAAFRLLPSFNRIANYMSVIMFNMPAFEAVYGDLKEIEKVKEHETGKNTALEALPLQNEIKVDDLSFKYPTGTDYVLEHINLTIGKKQSVAFIGPSGAGKTTLADLILGALTPTSGTIRIDETDAFRHLSAWQRNVGYIPQNIYLLDDTIRNNILYGAVGEADNDAKLWKAIEKAQLKEFIESLGDGLDTEVGESGVRLSGGQRQRIGIARALYNDPEVLVLDEATSALDNDTEAAVMEAIETLTGSKTIIIIAHRLSTIKNCDMVYEINHKEAKIQHLRSNEHESDGD</sequence>
<keyword evidence="3" id="KW-1003">Cell membrane</keyword>
<feature type="domain" description="ABC transmembrane type-1" evidence="12">
    <location>
        <begin position="21"/>
        <end position="321"/>
    </location>
</feature>
<keyword evidence="8 10" id="KW-1133">Transmembrane helix</keyword>
<dbReference type="GO" id="GO:0008234">
    <property type="term" value="F:cysteine-type peptidase activity"/>
    <property type="evidence" value="ECO:0007669"/>
    <property type="project" value="UniProtKB-KW"/>
</dbReference>
<accession>A0A9X5BC81</accession>
<dbReference type="GO" id="GO:0140359">
    <property type="term" value="F:ABC-type transporter activity"/>
    <property type="evidence" value="ECO:0007669"/>
    <property type="project" value="InterPro"/>
</dbReference>
<evidence type="ECO:0000259" key="12">
    <source>
        <dbReference type="PROSITE" id="PS50929"/>
    </source>
</evidence>
<dbReference type="SUPFAM" id="SSF52540">
    <property type="entry name" value="P-loop containing nucleoside triphosphate hydrolases"/>
    <property type="match status" value="1"/>
</dbReference>
<feature type="transmembrane region" description="Helical" evidence="10">
    <location>
        <begin position="178"/>
        <end position="194"/>
    </location>
</feature>
<evidence type="ECO:0000256" key="4">
    <source>
        <dbReference type="ARBA" id="ARBA00022692"/>
    </source>
</evidence>
<dbReference type="SMART" id="SM00382">
    <property type="entry name" value="AAA"/>
    <property type="match status" value="1"/>
</dbReference>
<evidence type="ECO:0000256" key="2">
    <source>
        <dbReference type="ARBA" id="ARBA00022448"/>
    </source>
</evidence>
<evidence type="ECO:0000313" key="14">
    <source>
        <dbReference type="Proteomes" id="UP001154420"/>
    </source>
</evidence>
<dbReference type="PANTHER" id="PTHR24221:SF654">
    <property type="entry name" value="ATP-BINDING CASSETTE SUB-FAMILY B MEMBER 6"/>
    <property type="match status" value="1"/>
</dbReference>
<dbReference type="OrthoDB" id="9770415at2"/>
<dbReference type="InterPro" id="IPR003439">
    <property type="entry name" value="ABC_transporter-like_ATP-bd"/>
</dbReference>
<proteinExistence type="predicted"/>
<keyword evidence="6" id="KW-0788">Thiol protease</keyword>
<evidence type="ECO:0000256" key="8">
    <source>
        <dbReference type="ARBA" id="ARBA00022989"/>
    </source>
</evidence>
<dbReference type="GO" id="GO:0005524">
    <property type="term" value="F:ATP binding"/>
    <property type="evidence" value="ECO:0007669"/>
    <property type="project" value="UniProtKB-KW"/>
</dbReference>
<evidence type="ECO:0000256" key="5">
    <source>
        <dbReference type="ARBA" id="ARBA00022741"/>
    </source>
</evidence>
<organism evidence="13 14">
    <name type="scientific">Parablautia muri</name>
    <dbReference type="NCBI Taxonomy" id="2320879"/>
    <lineage>
        <taxon>Bacteria</taxon>
        <taxon>Bacillati</taxon>
        <taxon>Bacillota</taxon>
        <taxon>Clostridia</taxon>
        <taxon>Lachnospirales</taxon>
        <taxon>Lachnospiraceae</taxon>
        <taxon>Parablautia</taxon>
    </lineage>
</organism>
<evidence type="ECO:0000259" key="11">
    <source>
        <dbReference type="PROSITE" id="PS50893"/>
    </source>
</evidence>
<keyword evidence="5" id="KW-0547">Nucleotide-binding</keyword>
<evidence type="ECO:0000256" key="10">
    <source>
        <dbReference type="SAM" id="Phobius"/>
    </source>
</evidence>
<feature type="transmembrane region" description="Helical" evidence="10">
    <location>
        <begin position="290"/>
        <end position="307"/>
    </location>
</feature>
<dbReference type="Pfam" id="PF00664">
    <property type="entry name" value="ABC_membrane"/>
    <property type="match status" value="1"/>
</dbReference>
<dbReference type="FunFam" id="3.40.50.300:FF:000299">
    <property type="entry name" value="ABC transporter ATP-binding protein/permease"/>
    <property type="match status" value="1"/>
</dbReference>
<dbReference type="Gene3D" id="1.20.1560.10">
    <property type="entry name" value="ABC transporter type 1, transmembrane domain"/>
    <property type="match status" value="1"/>
</dbReference>
<dbReference type="InterPro" id="IPR027417">
    <property type="entry name" value="P-loop_NTPase"/>
</dbReference>
<dbReference type="Pfam" id="PF00005">
    <property type="entry name" value="ABC_tran"/>
    <property type="match status" value="1"/>
</dbReference>
<dbReference type="SUPFAM" id="SSF90123">
    <property type="entry name" value="ABC transporter transmembrane region"/>
    <property type="match status" value="1"/>
</dbReference>
<comment type="caution">
    <text evidence="13">The sequence shown here is derived from an EMBL/GenBank/DDBJ whole genome shotgun (WGS) entry which is preliminary data.</text>
</comment>
<protein>
    <submittedName>
        <fullName evidence="13">ABC transporter ATP-binding protein</fullName>
    </submittedName>
</protein>
<keyword evidence="6" id="KW-0378">Hydrolase</keyword>
<dbReference type="PROSITE" id="PS00211">
    <property type="entry name" value="ABC_TRANSPORTER_1"/>
    <property type="match status" value="1"/>
</dbReference>